<name>A0A146KCJ1_9EUKA</name>
<dbReference type="InterPro" id="IPR036252">
    <property type="entry name" value="Proteasome_activ_sf"/>
</dbReference>
<dbReference type="Pfam" id="PF02252">
    <property type="entry name" value="PA28_C"/>
    <property type="match status" value="1"/>
</dbReference>
<evidence type="ECO:0000259" key="1">
    <source>
        <dbReference type="Pfam" id="PF02252"/>
    </source>
</evidence>
<gene>
    <name evidence="2" type="ORF">TPC1_12847</name>
</gene>
<protein>
    <submittedName>
        <fullName evidence="2">Proteasome activator pa28 beta subunit</fullName>
    </submittedName>
</protein>
<dbReference type="AlphaFoldDB" id="A0A146KCJ1"/>
<sequence length="211" mass="24866">ADEEAIYKVIQGKIQQIEQDIEKFIYVEIPQRAMEFDHIIKTSPLLQPTYLEKLEQSYQEMFNLDHFSMDDVITKFSTSDQSIFDLEEFIRSQLICVKELCENLKKWFYSVNAVGENIQKNTEELEQVISSLEEGMKQVFEQLLYFHNTRGKLFVKLQKRKLFDLAKTLGQFDLSQLNVIKTGFTDIYNNMIVAYDATVKSYEVLKIQIKE</sequence>
<accession>A0A146KCJ1</accession>
<dbReference type="InterPro" id="IPR003186">
    <property type="entry name" value="PA28_C"/>
</dbReference>
<dbReference type="InterPro" id="IPR036997">
    <property type="entry name" value="PA28_C_sf"/>
</dbReference>
<dbReference type="EMBL" id="GDID01002123">
    <property type="protein sequence ID" value="JAP94483.1"/>
    <property type="molecule type" value="Transcribed_RNA"/>
</dbReference>
<dbReference type="Gene3D" id="1.20.120.180">
    <property type="entry name" value="Proteasome activator pa28, C-terminal domain"/>
    <property type="match status" value="1"/>
</dbReference>
<organism evidence="2">
    <name type="scientific">Trepomonas sp. PC1</name>
    <dbReference type="NCBI Taxonomy" id="1076344"/>
    <lineage>
        <taxon>Eukaryota</taxon>
        <taxon>Metamonada</taxon>
        <taxon>Diplomonadida</taxon>
        <taxon>Hexamitidae</taxon>
        <taxon>Hexamitinae</taxon>
        <taxon>Trepomonas</taxon>
    </lineage>
</organism>
<feature type="non-terminal residue" evidence="2">
    <location>
        <position position="1"/>
    </location>
</feature>
<dbReference type="GO" id="GO:0008537">
    <property type="term" value="C:proteasome activator complex"/>
    <property type="evidence" value="ECO:0007669"/>
    <property type="project" value="InterPro"/>
</dbReference>
<feature type="domain" description="Proteasome activator PA28 C-terminal" evidence="1">
    <location>
        <begin position="79"/>
        <end position="205"/>
    </location>
</feature>
<keyword evidence="2" id="KW-0647">Proteasome</keyword>
<dbReference type="SUPFAM" id="SSF47216">
    <property type="entry name" value="Proteasome activator"/>
    <property type="match status" value="1"/>
</dbReference>
<reference evidence="2" key="1">
    <citation type="submission" date="2015-07" db="EMBL/GenBank/DDBJ databases">
        <title>Adaptation to a free-living lifestyle via gene acquisitions in the diplomonad Trepomonas sp. PC1.</title>
        <authorList>
            <person name="Xu F."/>
            <person name="Jerlstrom-Hultqvist J."/>
            <person name="Kolisko M."/>
            <person name="Simpson A.G.B."/>
            <person name="Roger A.J."/>
            <person name="Svard S.G."/>
            <person name="Andersson J.O."/>
        </authorList>
    </citation>
    <scope>NUCLEOTIDE SEQUENCE</scope>
    <source>
        <strain evidence="2">PC1</strain>
    </source>
</reference>
<evidence type="ECO:0000313" key="2">
    <source>
        <dbReference type="EMBL" id="JAP94483.1"/>
    </source>
</evidence>
<proteinExistence type="predicted"/>